<comment type="function">
    <text evidence="6">Transcriptional repressor that regulates multiple aspects of plant growth and development.</text>
</comment>
<evidence type="ECO:0000259" key="8">
    <source>
        <dbReference type="PROSITE" id="PS51754"/>
    </source>
</evidence>
<sequence>MSNLFLNFFSKRKCLPTAAATAAAPANSNSDGDGDGDCFSSSDDSISSSDLAGVLASRRFFFSSPGRSNSILESSSPPPPPSSSAVKMGKYSVDPYADFRRSMEEMIEAREMENVRSDWEYLEELLSCYLRLNPNHTHKFIITAFSDLLLSLLANSPAPS</sequence>
<dbReference type="PANTHER" id="PTHR33057">
    <property type="entry name" value="TRANSCRIPTION REPRESSOR OFP7-RELATED"/>
    <property type="match status" value="1"/>
</dbReference>
<reference evidence="10" key="1">
    <citation type="submission" date="2025-08" db="UniProtKB">
        <authorList>
            <consortium name="RefSeq"/>
        </authorList>
    </citation>
    <scope>IDENTIFICATION</scope>
    <source>
        <strain evidence="10">OHB3-1</strain>
    </source>
</reference>
<feature type="domain" description="OVATE" evidence="8">
    <location>
        <begin position="86"/>
        <end position="151"/>
    </location>
</feature>
<dbReference type="GeneID" id="111009793"/>
<feature type="region of interest" description="Disordered" evidence="7">
    <location>
        <begin position="20"/>
        <end position="48"/>
    </location>
</feature>
<evidence type="ECO:0000256" key="2">
    <source>
        <dbReference type="ARBA" id="ARBA00022491"/>
    </source>
</evidence>
<evidence type="ECO:0000313" key="9">
    <source>
        <dbReference type="Proteomes" id="UP000504603"/>
    </source>
</evidence>
<dbReference type="OrthoDB" id="690912at2759"/>
<gene>
    <name evidence="10" type="primary">LOC111009793</name>
</gene>
<comment type="subcellular location">
    <subcellularLocation>
        <location evidence="1 6">Nucleus</location>
    </subcellularLocation>
</comment>
<dbReference type="InterPro" id="IPR038933">
    <property type="entry name" value="Ovate"/>
</dbReference>
<evidence type="ECO:0000256" key="5">
    <source>
        <dbReference type="ARBA" id="ARBA00023242"/>
    </source>
</evidence>
<evidence type="ECO:0000256" key="1">
    <source>
        <dbReference type="ARBA" id="ARBA00004123"/>
    </source>
</evidence>
<keyword evidence="3 6" id="KW-0805">Transcription regulation</keyword>
<dbReference type="PROSITE" id="PS51754">
    <property type="entry name" value="OVATE"/>
    <property type="match status" value="1"/>
</dbReference>
<dbReference type="GO" id="GO:0045892">
    <property type="term" value="P:negative regulation of DNA-templated transcription"/>
    <property type="evidence" value="ECO:0007669"/>
    <property type="project" value="UniProtKB-UniRule"/>
</dbReference>
<evidence type="ECO:0000256" key="3">
    <source>
        <dbReference type="ARBA" id="ARBA00023015"/>
    </source>
</evidence>
<keyword evidence="2 6" id="KW-0678">Repressor</keyword>
<name>A0A6J1CA57_MOMCH</name>
<accession>A0A6J1CA57</accession>
<dbReference type="KEGG" id="mcha:111009793"/>
<keyword evidence="4 6" id="KW-0804">Transcription</keyword>
<dbReference type="RefSeq" id="XP_022138695.1">
    <property type="nucleotide sequence ID" value="XM_022283003.1"/>
</dbReference>
<dbReference type="PANTHER" id="PTHR33057:SF175">
    <property type="entry name" value="TRANSCRIPTION REPRESSOR OFP12"/>
    <property type="match status" value="1"/>
</dbReference>
<evidence type="ECO:0000256" key="4">
    <source>
        <dbReference type="ARBA" id="ARBA00023163"/>
    </source>
</evidence>
<evidence type="ECO:0000256" key="7">
    <source>
        <dbReference type="SAM" id="MobiDB-lite"/>
    </source>
</evidence>
<evidence type="ECO:0000256" key="6">
    <source>
        <dbReference type="RuleBase" id="RU367028"/>
    </source>
</evidence>
<protein>
    <recommendedName>
        <fullName evidence="6">Transcription repressor</fullName>
    </recommendedName>
    <alternativeName>
        <fullName evidence="6">Ovate family protein</fullName>
    </alternativeName>
</protein>
<dbReference type="GO" id="GO:0005634">
    <property type="term" value="C:nucleus"/>
    <property type="evidence" value="ECO:0007669"/>
    <property type="project" value="UniProtKB-SubCell"/>
</dbReference>
<keyword evidence="9" id="KW-1185">Reference proteome</keyword>
<dbReference type="Pfam" id="PF04844">
    <property type="entry name" value="Ovate"/>
    <property type="match status" value="1"/>
</dbReference>
<keyword evidence="5 6" id="KW-0539">Nucleus</keyword>
<organism evidence="9 10">
    <name type="scientific">Momordica charantia</name>
    <name type="common">Bitter gourd</name>
    <name type="synonym">Balsam pear</name>
    <dbReference type="NCBI Taxonomy" id="3673"/>
    <lineage>
        <taxon>Eukaryota</taxon>
        <taxon>Viridiplantae</taxon>
        <taxon>Streptophyta</taxon>
        <taxon>Embryophyta</taxon>
        <taxon>Tracheophyta</taxon>
        <taxon>Spermatophyta</taxon>
        <taxon>Magnoliopsida</taxon>
        <taxon>eudicotyledons</taxon>
        <taxon>Gunneridae</taxon>
        <taxon>Pentapetalae</taxon>
        <taxon>rosids</taxon>
        <taxon>fabids</taxon>
        <taxon>Cucurbitales</taxon>
        <taxon>Cucurbitaceae</taxon>
        <taxon>Momordiceae</taxon>
        <taxon>Momordica</taxon>
    </lineage>
</organism>
<dbReference type="Proteomes" id="UP000504603">
    <property type="component" value="Unplaced"/>
</dbReference>
<evidence type="ECO:0000313" key="10">
    <source>
        <dbReference type="RefSeq" id="XP_022138695.1"/>
    </source>
</evidence>
<dbReference type="InterPro" id="IPR006458">
    <property type="entry name" value="Ovate_C"/>
</dbReference>
<feature type="region of interest" description="Disordered" evidence="7">
    <location>
        <begin position="67"/>
        <end position="88"/>
    </location>
</feature>
<dbReference type="AlphaFoldDB" id="A0A6J1CA57"/>
<proteinExistence type="predicted"/>
<dbReference type="NCBIfam" id="TIGR01568">
    <property type="entry name" value="A_thal_3678"/>
    <property type="match status" value="1"/>
</dbReference>